<evidence type="ECO:0000259" key="3">
    <source>
        <dbReference type="Pfam" id="PF01494"/>
    </source>
</evidence>
<keyword evidence="5" id="KW-1185">Reference proteome</keyword>
<dbReference type="SUPFAM" id="SSF51905">
    <property type="entry name" value="FAD/NAD(P)-binding domain"/>
    <property type="match status" value="1"/>
</dbReference>
<dbReference type="Proteomes" id="UP000249091">
    <property type="component" value="Chromosome 1"/>
</dbReference>
<dbReference type="PANTHER" id="PTHR13789:SF309">
    <property type="entry name" value="PUTATIVE (AFU_ORTHOLOGUE AFUA_6G14510)-RELATED"/>
    <property type="match status" value="1"/>
</dbReference>
<dbReference type="InterPro" id="IPR036188">
    <property type="entry name" value="FAD/NAD-bd_sf"/>
</dbReference>
<evidence type="ECO:0000256" key="1">
    <source>
        <dbReference type="ARBA" id="ARBA00023002"/>
    </source>
</evidence>
<name>A0A2X4WWN6_9NOCA</name>
<gene>
    <name evidence="4" type="ORF">NCTC10994_00229</name>
</gene>
<dbReference type="InterPro" id="IPR050493">
    <property type="entry name" value="FAD-dep_Monooxygenase_BioMet"/>
</dbReference>
<sequence>MTRALIVGAGITGPVTAMALQRAGIESTVYEAHDRTADGVGAFLTLAINGLHALEHVGIGPATLGGFDTPAMSIRSGTGRRLATFASGRPGSPFVSRTLSRSDLYARLRDEAVARGIRIEYGKQLVDSHSTPGGTVWAEFADGTSAEGNVLIGADGLHSRTRTLIDPSCPEPRYTGLLDTGGYAHGVTVTEPDGQFTMMFGKKAFFGYLQRRPGDVWWFANIPEKKQLSPTGLAGFTPERWRAELTDRFAGDAGPATDIISATDHIVPPWNTCDLPHVDRWSARSTVLIGDAAHAISPSSGQGASLAIEDGVMLARCLRDSDIPSALRTFERLRRDRVQKLIVQAKRTSDMKIANPLTRVIRDRLVMPLVARYARNATERPDWIQDYRIEWDGPVHGGA</sequence>
<proteinExistence type="predicted"/>
<dbReference type="PRINTS" id="PR00420">
    <property type="entry name" value="RNGMNOXGNASE"/>
</dbReference>
<dbReference type="EC" id="1.14.13.114" evidence="4"/>
<evidence type="ECO:0000313" key="4">
    <source>
        <dbReference type="EMBL" id="SQI28484.1"/>
    </source>
</evidence>
<dbReference type="PANTHER" id="PTHR13789">
    <property type="entry name" value="MONOOXYGENASE"/>
    <property type="match status" value="1"/>
</dbReference>
<dbReference type="AlphaFoldDB" id="A0A2X4WWN6"/>
<organism evidence="4 5">
    <name type="scientific">Rhodococcus coprophilus</name>
    <dbReference type="NCBI Taxonomy" id="38310"/>
    <lineage>
        <taxon>Bacteria</taxon>
        <taxon>Bacillati</taxon>
        <taxon>Actinomycetota</taxon>
        <taxon>Actinomycetes</taxon>
        <taxon>Mycobacteriales</taxon>
        <taxon>Nocardiaceae</taxon>
        <taxon>Rhodococcus</taxon>
    </lineage>
</organism>
<dbReference type="GO" id="GO:0071949">
    <property type="term" value="F:FAD binding"/>
    <property type="evidence" value="ECO:0007669"/>
    <property type="project" value="InterPro"/>
</dbReference>
<dbReference type="GO" id="GO:0043731">
    <property type="term" value="F:6-hydroxynicotinate 3-monooxygenase activity"/>
    <property type="evidence" value="ECO:0007669"/>
    <property type="project" value="UniProtKB-EC"/>
</dbReference>
<evidence type="ECO:0000313" key="5">
    <source>
        <dbReference type="Proteomes" id="UP000249091"/>
    </source>
</evidence>
<dbReference type="InterPro" id="IPR002938">
    <property type="entry name" value="FAD-bd"/>
</dbReference>
<dbReference type="STRING" id="1219011.GCA_001895045_00924"/>
<feature type="domain" description="FAD-binding" evidence="3">
    <location>
        <begin position="2"/>
        <end position="342"/>
    </location>
</feature>
<dbReference type="KEGG" id="rcr:NCTC10994_00229"/>
<dbReference type="Gene3D" id="3.50.50.60">
    <property type="entry name" value="FAD/NAD(P)-binding domain"/>
    <property type="match status" value="1"/>
</dbReference>
<accession>A0A2X4WWN6</accession>
<reference evidence="4 5" key="1">
    <citation type="submission" date="2018-06" db="EMBL/GenBank/DDBJ databases">
        <authorList>
            <consortium name="Pathogen Informatics"/>
            <person name="Doyle S."/>
        </authorList>
    </citation>
    <scope>NUCLEOTIDE SEQUENCE [LARGE SCALE GENOMIC DNA]</scope>
    <source>
        <strain evidence="4 5">NCTC10994</strain>
    </source>
</reference>
<protein>
    <submittedName>
        <fullName evidence="4">Aromatic ring monooxygenase</fullName>
        <ecNumber evidence="4">1.14.13.114</ecNumber>
    </submittedName>
</protein>
<keyword evidence="2 4" id="KW-0503">Monooxygenase</keyword>
<evidence type="ECO:0000256" key="2">
    <source>
        <dbReference type="ARBA" id="ARBA00023033"/>
    </source>
</evidence>
<keyword evidence="1 4" id="KW-0560">Oxidoreductase</keyword>
<dbReference type="EMBL" id="LS483468">
    <property type="protein sequence ID" value="SQI28484.1"/>
    <property type="molecule type" value="Genomic_DNA"/>
</dbReference>
<dbReference type="Pfam" id="PF01494">
    <property type="entry name" value="FAD_binding_3"/>
    <property type="match status" value="1"/>
</dbReference>
<dbReference type="RefSeq" id="WP_072698953.1">
    <property type="nucleotide sequence ID" value="NZ_JAFBBL010000001.1"/>
</dbReference>